<dbReference type="InterPro" id="IPR031100">
    <property type="entry name" value="LOG_fam"/>
</dbReference>
<dbReference type="InterPro" id="IPR005269">
    <property type="entry name" value="LOG"/>
</dbReference>
<name>A0A6L2R5S0_9BACT</name>
<dbReference type="EMBL" id="BLLL01000007">
    <property type="protein sequence ID" value="GFH62910.1"/>
    <property type="molecule type" value="Genomic_DNA"/>
</dbReference>
<dbReference type="PANTHER" id="PTHR43393">
    <property type="entry name" value="CYTOKININ RIBOSIDE 5'-MONOPHOSPHATE PHOSPHORIBOHYDROLASE"/>
    <property type="match status" value="1"/>
</dbReference>
<sequence length="222" mass="24856">MSEFRQNIVDDLRHTSTESWRVLRIMAEMAQALDELNTVKTNCISIFGSARTTADMQEYQAAEKLARLLVQANFGVITGGGPGIMEAANKGACEAGGESVGLHIHLPQEQACNKYVKTRCDFRYFFVRKFMFIKYSMGYVVMPGGMGTVDEFSEAFVLAQTGRARAFPIILYDSTYWNGLLEWMRKGMVTGGYVRESEIDRLVSLCDTPEEVVALVCRTVIL</sequence>
<dbReference type="Gene3D" id="3.40.50.450">
    <property type="match status" value="1"/>
</dbReference>
<dbReference type="PANTHER" id="PTHR43393:SF2">
    <property type="entry name" value="CYTOKININ RIBOSIDE 5'-MONOPHOSPHATE PHOSPHORIBOHYDROLASE"/>
    <property type="match status" value="1"/>
</dbReference>
<dbReference type="EC" id="3.2.2.n1" evidence="2"/>
<gene>
    <name evidence="3" type="ORF">ZNDK_0681</name>
</gene>
<reference evidence="3 4" key="1">
    <citation type="journal article" date="2020" name="ISME J.">
        <title>Parallel Reductive Genome Evolution in Desulfovibrio Ectosymbionts Independently Acquired by Trichonympha Protists in the Termite Gut.</title>
        <authorList>
            <person name="Takeuchi M."/>
            <person name="Kuwahara H."/>
            <person name="Murakami T."/>
            <person name="Takahashi K."/>
            <person name="Kajitani R."/>
            <person name="Toyoda A."/>
            <person name="Itoh T."/>
            <person name="Ohkuma M."/>
            <person name="Hongoh Y."/>
        </authorList>
    </citation>
    <scope>NUCLEOTIDE SEQUENCE [LARGE SCALE GENOMIC DNA]</scope>
    <source>
        <strain evidence="3">ZnDsv-02</strain>
    </source>
</reference>
<keyword evidence="2" id="KW-0203">Cytokinin biosynthesis</keyword>
<dbReference type="NCBIfam" id="TIGR00730">
    <property type="entry name" value="Rossman fold protein, TIGR00730 family"/>
    <property type="match status" value="1"/>
</dbReference>
<protein>
    <recommendedName>
        <fullName evidence="2">Cytokinin riboside 5'-monophosphate phosphoribohydrolase</fullName>
        <ecNumber evidence="2">3.2.2.n1</ecNumber>
    </recommendedName>
</protein>
<dbReference type="GO" id="GO:0009691">
    <property type="term" value="P:cytokinin biosynthetic process"/>
    <property type="evidence" value="ECO:0007669"/>
    <property type="project" value="UniProtKB-UniRule"/>
</dbReference>
<dbReference type="GO" id="GO:0008714">
    <property type="term" value="F:AMP nucleosidase activity"/>
    <property type="evidence" value="ECO:0007669"/>
    <property type="project" value="UniProtKB-EC"/>
</dbReference>
<dbReference type="GO" id="GO:0005829">
    <property type="term" value="C:cytosol"/>
    <property type="evidence" value="ECO:0007669"/>
    <property type="project" value="TreeGrafter"/>
</dbReference>
<comment type="similarity">
    <text evidence="2">Belongs to the LOG family.</text>
</comment>
<comment type="caution">
    <text evidence="3">The sequence shown here is derived from an EMBL/GenBank/DDBJ whole genome shotgun (WGS) entry which is preliminary data.</text>
</comment>
<evidence type="ECO:0000313" key="4">
    <source>
        <dbReference type="Proteomes" id="UP000505077"/>
    </source>
</evidence>
<proteinExistence type="inferred from homology"/>
<dbReference type="AlphaFoldDB" id="A0A6L2R5S0"/>
<dbReference type="Pfam" id="PF03641">
    <property type="entry name" value="Lysine_decarbox"/>
    <property type="match status" value="1"/>
</dbReference>
<organism evidence="3 4">
    <name type="scientific">Candidatus Desulfovibrio kirbyi</name>
    <dbReference type="NCBI Taxonomy" id="2696086"/>
    <lineage>
        <taxon>Bacteria</taxon>
        <taxon>Pseudomonadati</taxon>
        <taxon>Thermodesulfobacteriota</taxon>
        <taxon>Desulfovibrionia</taxon>
        <taxon>Desulfovibrionales</taxon>
        <taxon>Desulfovibrionaceae</taxon>
        <taxon>Desulfovibrio</taxon>
    </lineage>
</organism>
<comment type="catalytic activity">
    <reaction evidence="1">
        <text>AMP + H2O = D-ribose 5-phosphate + adenine</text>
        <dbReference type="Rhea" id="RHEA:20129"/>
        <dbReference type="ChEBI" id="CHEBI:15377"/>
        <dbReference type="ChEBI" id="CHEBI:16708"/>
        <dbReference type="ChEBI" id="CHEBI:78346"/>
        <dbReference type="ChEBI" id="CHEBI:456215"/>
        <dbReference type="EC" id="3.2.2.4"/>
    </reaction>
</comment>
<evidence type="ECO:0000256" key="1">
    <source>
        <dbReference type="ARBA" id="ARBA00000274"/>
    </source>
</evidence>
<evidence type="ECO:0000313" key="3">
    <source>
        <dbReference type="EMBL" id="GFH62910.1"/>
    </source>
</evidence>
<dbReference type="Proteomes" id="UP000505077">
    <property type="component" value="Unassembled WGS sequence"/>
</dbReference>
<dbReference type="InterPro" id="IPR052341">
    <property type="entry name" value="LOG_family_nucleotidases"/>
</dbReference>
<accession>A0A6L2R5S0</accession>
<dbReference type="SUPFAM" id="SSF102405">
    <property type="entry name" value="MCP/YpsA-like"/>
    <property type="match status" value="1"/>
</dbReference>
<keyword evidence="2" id="KW-0378">Hydrolase</keyword>
<evidence type="ECO:0000256" key="2">
    <source>
        <dbReference type="RuleBase" id="RU363015"/>
    </source>
</evidence>